<evidence type="ECO:0000313" key="3">
    <source>
        <dbReference type="EMBL" id="AFG37526.1"/>
    </source>
</evidence>
<evidence type="ECO:0008006" key="5">
    <source>
        <dbReference type="Google" id="ProtNLM"/>
    </source>
</evidence>
<proteinExistence type="predicted"/>
<sequence>MKRDPRSAGKTPSLLQEQQLLNEQDRNLRDNVPSLSPDQRREMLEDNQRILSRMPPHEFAERLQRRLQEEEHSQPGDARIFNLATFRAAALAAAAASVILIGMLFVLPLQQRGSINVDGDVIRLKGAELRLQVFRQQPDGDVQQLSPGDRVREGEQIQLAYRSAGPDYGIIASVDGRGTISLHHPFGIFDSPQIETGSQILLPYAFRLDDAPRHEQLIFIASAHEFDVQAALRWIKDNLDESNRLRPDAEPPFADGVLRFFLEKNP</sequence>
<keyword evidence="2" id="KW-0812">Transmembrane</keyword>
<dbReference type="Proteomes" id="UP000007383">
    <property type="component" value="Chromosome"/>
</dbReference>
<evidence type="ECO:0000256" key="1">
    <source>
        <dbReference type="SAM" id="MobiDB-lite"/>
    </source>
</evidence>
<reference evidence="4" key="1">
    <citation type="journal article" date="2013" name="Stand. Genomic Sci.">
        <title>Complete genome sequence of the halophilic bacterium Spirochaeta africana type strain (Z-7692(T)) from the alkaline Lake Magadi in the East African Rift.</title>
        <authorList>
            <person name="Liolos K."/>
            <person name="Abt B."/>
            <person name="Scheuner C."/>
            <person name="Teshima H."/>
            <person name="Held B."/>
            <person name="Lapidus A."/>
            <person name="Nolan M."/>
            <person name="Lucas S."/>
            <person name="Deshpande S."/>
            <person name="Cheng J.F."/>
            <person name="Tapia R."/>
            <person name="Goodwin L.A."/>
            <person name="Pitluck S."/>
            <person name="Pagani I."/>
            <person name="Ivanova N."/>
            <person name="Mavromatis K."/>
            <person name="Mikhailova N."/>
            <person name="Huntemann M."/>
            <person name="Pati A."/>
            <person name="Chen A."/>
            <person name="Palaniappan K."/>
            <person name="Land M."/>
            <person name="Rohde M."/>
            <person name="Tindall B.J."/>
            <person name="Detter J.C."/>
            <person name="Goker M."/>
            <person name="Bristow J."/>
            <person name="Eisen J.A."/>
            <person name="Markowitz V."/>
            <person name="Hugenholtz P."/>
            <person name="Woyke T."/>
            <person name="Klenk H.P."/>
            <person name="Kyrpides N.C."/>
        </authorList>
    </citation>
    <scope>NUCLEOTIDE SEQUENCE</scope>
    <source>
        <strain evidence="4">ATCC 700263 / DSM 8902 / Z-7692</strain>
    </source>
</reference>
<feature type="region of interest" description="Disordered" evidence="1">
    <location>
        <begin position="21"/>
        <end position="41"/>
    </location>
</feature>
<evidence type="ECO:0000313" key="4">
    <source>
        <dbReference type="Proteomes" id="UP000007383"/>
    </source>
</evidence>
<dbReference type="PATRIC" id="fig|889378.3.peg.1456"/>
<dbReference type="EMBL" id="CP003282">
    <property type="protein sequence ID" value="AFG37526.1"/>
    <property type="molecule type" value="Genomic_DNA"/>
</dbReference>
<keyword evidence="2" id="KW-1133">Transmembrane helix</keyword>
<evidence type="ECO:0000256" key="2">
    <source>
        <dbReference type="SAM" id="Phobius"/>
    </source>
</evidence>
<accession>H9UJ33</accession>
<dbReference type="eggNOG" id="COG5662">
    <property type="taxonomic scope" value="Bacteria"/>
</dbReference>
<dbReference type="AlphaFoldDB" id="H9UJ33"/>
<name>H9UJ33_SPIAZ</name>
<keyword evidence="2" id="KW-0472">Membrane</keyword>
<dbReference type="HOGENOM" id="CLU_1000492_0_0_12"/>
<organism evidence="3 4">
    <name type="scientific">Spirochaeta africana (strain ATCC 700263 / DSM 8902 / Z-7692)</name>
    <dbReference type="NCBI Taxonomy" id="889378"/>
    <lineage>
        <taxon>Bacteria</taxon>
        <taxon>Pseudomonadati</taxon>
        <taxon>Spirochaetota</taxon>
        <taxon>Spirochaetia</taxon>
        <taxon>Spirochaetales</taxon>
        <taxon>Spirochaetaceae</taxon>
        <taxon>Spirochaeta</taxon>
    </lineage>
</organism>
<dbReference type="KEGG" id="sfc:Spiaf_1463"/>
<feature type="transmembrane region" description="Helical" evidence="2">
    <location>
        <begin position="88"/>
        <end position="107"/>
    </location>
</feature>
<keyword evidence="4" id="KW-1185">Reference proteome</keyword>
<dbReference type="STRING" id="889378.Spiaf_1463"/>
<protein>
    <recommendedName>
        <fullName evidence="5">DUF4384 domain-containing protein</fullName>
    </recommendedName>
</protein>
<gene>
    <name evidence="3" type="ordered locus">Spiaf_1463</name>
</gene>